<sequence length="60" mass="6644">MLHHPCLKLSHYQTLSEKGKNSGAIAPIDMLLQCSVALPRSYQACDITMKSSLCQAILKR</sequence>
<accession>A0A0A8XZL7</accession>
<dbReference type="AlphaFoldDB" id="A0A0A8XZL7"/>
<reference evidence="1" key="2">
    <citation type="journal article" date="2015" name="Data Brief">
        <title>Shoot transcriptome of the giant reed, Arundo donax.</title>
        <authorList>
            <person name="Barrero R.A."/>
            <person name="Guerrero F.D."/>
            <person name="Moolhuijzen P."/>
            <person name="Goolsby J.A."/>
            <person name="Tidwell J."/>
            <person name="Bellgard S.E."/>
            <person name="Bellgard M.I."/>
        </authorList>
    </citation>
    <scope>NUCLEOTIDE SEQUENCE</scope>
    <source>
        <tissue evidence="1">Shoot tissue taken approximately 20 cm above the soil surface</tissue>
    </source>
</reference>
<organism evidence="1">
    <name type="scientific">Arundo donax</name>
    <name type="common">Giant reed</name>
    <name type="synonym">Donax arundinaceus</name>
    <dbReference type="NCBI Taxonomy" id="35708"/>
    <lineage>
        <taxon>Eukaryota</taxon>
        <taxon>Viridiplantae</taxon>
        <taxon>Streptophyta</taxon>
        <taxon>Embryophyta</taxon>
        <taxon>Tracheophyta</taxon>
        <taxon>Spermatophyta</taxon>
        <taxon>Magnoliopsida</taxon>
        <taxon>Liliopsida</taxon>
        <taxon>Poales</taxon>
        <taxon>Poaceae</taxon>
        <taxon>PACMAD clade</taxon>
        <taxon>Arundinoideae</taxon>
        <taxon>Arundineae</taxon>
        <taxon>Arundo</taxon>
    </lineage>
</organism>
<name>A0A0A8XZL7_ARUDO</name>
<proteinExistence type="predicted"/>
<protein>
    <submittedName>
        <fullName evidence="1">NHL8</fullName>
    </submittedName>
</protein>
<dbReference type="EMBL" id="GBRH01216662">
    <property type="protein sequence ID" value="JAD81233.1"/>
    <property type="molecule type" value="Transcribed_RNA"/>
</dbReference>
<evidence type="ECO:0000313" key="1">
    <source>
        <dbReference type="EMBL" id="JAD18203.1"/>
    </source>
</evidence>
<dbReference type="EMBL" id="GBRH01279692">
    <property type="protein sequence ID" value="JAD18203.1"/>
    <property type="molecule type" value="Transcribed_RNA"/>
</dbReference>
<reference evidence="1" key="1">
    <citation type="submission" date="2014-09" db="EMBL/GenBank/DDBJ databases">
        <authorList>
            <person name="Magalhaes I.L.F."/>
            <person name="Oliveira U."/>
            <person name="Santos F.R."/>
            <person name="Vidigal T.H.D.A."/>
            <person name="Brescovit A.D."/>
            <person name="Santos A.J."/>
        </authorList>
    </citation>
    <scope>NUCLEOTIDE SEQUENCE</scope>
    <source>
        <tissue evidence="1">Shoot tissue taken approximately 20 cm above the soil surface</tissue>
    </source>
</reference>